<feature type="transmembrane region" description="Helical" evidence="2">
    <location>
        <begin position="1180"/>
        <end position="1200"/>
    </location>
</feature>
<feature type="signal peptide" evidence="3">
    <location>
        <begin position="1"/>
        <end position="26"/>
    </location>
</feature>
<feature type="region of interest" description="Disordered" evidence="1">
    <location>
        <begin position="425"/>
        <end position="446"/>
    </location>
</feature>
<feature type="transmembrane region" description="Helical" evidence="2">
    <location>
        <begin position="1247"/>
        <end position="1267"/>
    </location>
</feature>
<accession>A0ABP8XYQ8</accession>
<feature type="transmembrane region" description="Helical" evidence="2">
    <location>
        <begin position="1221"/>
        <end position="1241"/>
    </location>
</feature>
<evidence type="ECO:0000256" key="2">
    <source>
        <dbReference type="SAM" id="Phobius"/>
    </source>
</evidence>
<sequence>MRPVLRALALVVSVAALCGLTLAPSAADTDDGASPPDSPLVLAGVSGLQWSDVDPSRTPHLWQLIGGGSVASVAVRTLTPTCPLDAWLTMSAGSRVRTGPTVSADTPEASDDTPAPGADDRGSTGTGCTDVPVPRTDGTTTDGAAPDGVPPTATVPGWDGLLPDDGLVPTGTTPGALGDLVDVAGTCATAVGPGGAVALARDDGSVARYVADVDAVDAALVAACPATVVDLGMLPDDATERGAAVRAVDRQVGALVDALPAGGRLVVAGISDTPQGPSDLQVAVDWTAPGGEATWLTSTSSRWAGVVVLADLGATVADTVTGGALSGTATSTGPDGSGSERSAGPDGGTAEDEDDPLTQALLPFTGSPLERGDERRIPVSTTVENRQYLSVLSETVPRLAPALLGLVALTGLVVAAALVVGRRRRTTGNDAGDDGHDGATRNDDVPAAPPWPWRRVALAGLTVAASLPVAASLATLTRWWAWPSPVMTLLLGLTVAALATALVAWWARRLLPPSPWRLTTCLAAVTWVVLTVDGLTGTTLQQGSLLGPSPSLGARFYGFSNTVFAVYAVAGLLLAAGLAAAARARGASATRAAAVAGVIGVVTVLVDGLPPFGADLGGILALVPGFAVLVLGVAGVRVTWRRAVLLAAVTVGVVVVVAMADWLFGGPSHLGAFVQSVLDGQAVGIVAGKAAGAWATIANPAGAAALVLCTVAAWAALRPDVFRLPGLAEAYRDEPLLRRLVVALVVTAVVGTALNDSGIVVAFLLLTLSVPTLLAGHLEHTGSGSAAGEAAEAADASTGTGPGIRRLPTMLAVLSGAALVLLLLASTALSSAGLRSGTDAAAAGTQVAPSSADAVVDDGPLVVVGTTGVRWDDVAEGRAPTLNGLLADGAGAGGVAQPTGAASRCVVGGWLALSAGTLAEAATARDDDGTWRCADPRPEPTGDGGATVAGWDELVDLQRDSAYQARLGALGTQLAGADCATAVGPRAALALADTDGTVARYRTLDAATTFGGDAYTCPVTVVDAGDATAPAADPDATAEERTAAREADHAAAVADVDATVRQVLATAPVTATVLVVDLAGQPGTRPVLGTALVRAGTDGPAQPRFLTSSATRTDGVARVLDVPATVLGAAGLTPAAPVSDSPVAWGSPRPQDSFATADELADLTTLDHARRGIYSAFVDAPLYAALALAAGCLLLGPRLARAVGARAASRRRTAWAWARGAALVLAALPTGAFLSSLTGWWRFEQPTFALVVSALGTTAVVASVGALSPRRPAWLAPGIIAGITFAVLTLDALVGTPLNRASPLGSAPTFGARFYGFGNPAFSVYAVAALVAAGALAQLFVNQGRRLVAAAAVAGVGVVAMLVDVWPTLGADLGGGLVIAPAFAVLVLAATGARLTFRRFVAVAAAGVGVVAAVGVLDWLRPPDERSHLGNFVAQVIDGEAWETLLRKAGYALRSVLGGAPVWLTLAVLVAAALLLFAPRRFTPGWFARTEEDWPMLRPTVLAIWIVCVAGSVVNDFGVRIAAIALVPAVPLLTVAVLHALWPTSDADGFAPAGRRDDTLRRGGS</sequence>
<feature type="compositionally biased region" description="Basic and acidic residues" evidence="1">
    <location>
        <begin position="433"/>
        <end position="444"/>
    </location>
</feature>
<feature type="transmembrane region" description="Helical" evidence="2">
    <location>
        <begin position="592"/>
        <end position="610"/>
    </location>
</feature>
<feature type="compositionally biased region" description="Low complexity" evidence="1">
    <location>
        <begin position="322"/>
        <end position="333"/>
    </location>
</feature>
<evidence type="ECO:0000313" key="4">
    <source>
        <dbReference type="EMBL" id="GAA4716356.1"/>
    </source>
</evidence>
<gene>
    <name evidence="4" type="ORF">GCM10023216_00190</name>
</gene>
<feature type="transmembrane region" description="Helical" evidence="2">
    <location>
        <begin position="1456"/>
        <end position="1477"/>
    </location>
</feature>
<dbReference type="RefSeq" id="WP_172153534.1">
    <property type="nucleotide sequence ID" value="NZ_BAABID010000001.1"/>
</dbReference>
<feature type="transmembrane region" description="Helical" evidence="2">
    <location>
        <begin position="1347"/>
        <end position="1367"/>
    </location>
</feature>
<feature type="compositionally biased region" description="Low complexity" evidence="1">
    <location>
        <begin position="136"/>
        <end position="145"/>
    </location>
</feature>
<dbReference type="EMBL" id="BAABID010000001">
    <property type="protein sequence ID" value="GAA4716356.1"/>
    <property type="molecule type" value="Genomic_DNA"/>
</dbReference>
<feature type="transmembrane region" description="Helical" evidence="2">
    <location>
        <begin position="643"/>
        <end position="664"/>
    </location>
</feature>
<protein>
    <submittedName>
        <fullName evidence="4">Uncharacterized protein</fullName>
    </submittedName>
</protein>
<reference evidence="5" key="1">
    <citation type="journal article" date="2019" name="Int. J. Syst. Evol. Microbiol.">
        <title>The Global Catalogue of Microorganisms (GCM) 10K type strain sequencing project: providing services to taxonomists for standard genome sequencing and annotation.</title>
        <authorList>
            <consortium name="The Broad Institute Genomics Platform"/>
            <consortium name="The Broad Institute Genome Sequencing Center for Infectious Disease"/>
            <person name="Wu L."/>
            <person name="Ma J."/>
        </authorList>
    </citation>
    <scope>NUCLEOTIDE SEQUENCE [LARGE SCALE GENOMIC DNA]</scope>
    <source>
        <strain evidence="5">JCM 18063</strain>
    </source>
</reference>
<feature type="transmembrane region" description="Helical" evidence="2">
    <location>
        <begin position="556"/>
        <end position="580"/>
    </location>
</feature>
<feature type="transmembrane region" description="Helical" evidence="2">
    <location>
        <begin position="518"/>
        <end position="536"/>
    </location>
</feature>
<feature type="transmembrane region" description="Helical" evidence="2">
    <location>
        <begin position="486"/>
        <end position="506"/>
    </location>
</feature>
<comment type="caution">
    <text evidence="4">The sequence shown here is derived from an EMBL/GenBank/DDBJ whole genome shotgun (WGS) entry which is preliminary data.</text>
</comment>
<feature type="transmembrane region" description="Helical" evidence="2">
    <location>
        <begin position="1274"/>
        <end position="1294"/>
    </location>
</feature>
<feature type="region of interest" description="Disordered" evidence="1">
    <location>
        <begin position="322"/>
        <end position="378"/>
    </location>
</feature>
<keyword evidence="2" id="KW-0472">Membrane</keyword>
<evidence type="ECO:0000313" key="5">
    <source>
        <dbReference type="Proteomes" id="UP001500956"/>
    </source>
</evidence>
<feature type="transmembrane region" description="Helical" evidence="2">
    <location>
        <begin position="1400"/>
        <end position="1420"/>
    </location>
</feature>
<feature type="transmembrane region" description="Helical" evidence="2">
    <location>
        <begin position="1373"/>
        <end position="1393"/>
    </location>
</feature>
<evidence type="ECO:0000256" key="1">
    <source>
        <dbReference type="SAM" id="MobiDB-lite"/>
    </source>
</evidence>
<feature type="transmembrane region" description="Helical" evidence="2">
    <location>
        <begin position="1314"/>
        <end position="1340"/>
    </location>
</feature>
<dbReference type="Proteomes" id="UP001500956">
    <property type="component" value="Unassembled WGS sequence"/>
</dbReference>
<evidence type="ECO:0000256" key="3">
    <source>
        <dbReference type="SAM" id="SignalP"/>
    </source>
</evidence>
<name>A0ABP8XYQ8_9MICO</name>
<keyword evidence="2" id="KW-0812">Transmembrane</keyword>
<feature type="transmembrane region" description="Helical" evidence="2">
    <location>
        <begin position="616"/>
        <end position="636"/>
    </location>
</feature>
<feature type="transmembrane region" description="Helical" evidence="2">
    <location>
        <begin position="736"/>
        <end position="754"/>
    </location>
</feature>
<organism evidence="4 5">
    <name type="scientific">Isoptericola chiayiensis</name>
    <dbReference type="NCBI Taxonomy" id="579446"/>
    <lineage>
        <taxon>Bacteria</taxon>
        <taxon>Bacillati</taxon>
        <taxon>Actinomycetota</taxon>
        <taxon>Actinomycetes</taxon>
        <taxon>Micrococcales</taxon>
        <taxon>Promicromonosporaceae</taxon>
        <taxon>Isoptericola</taxon>
    </lineage>
</organism>
<feature type="chain" id="PRO_5046297002" evidence="3">
    <location>
        <begin position="27"/>
        <end position="1565"/>
    </location>
</feature>
<feature type="transmembrane region" description="Helical" evidence="2">
    <location>
        <begin position="456"/>
        <end position="480"/>
    </location>
</feature>
<feature type="transmembrane region" description="Helical" evidence="2">
    <location>
        <begin position="760"/>
        <end position="778"/>
    </location>
</feature>
<feature type="region of interest" description="Disordered" evidence="1">
    <location>
        <begin position="97"/>
        <end position="150"/>
    </location>
</feature>
<feature type="transmembrane region" description="Helical" evidence="2">
    <location>
        <begin position="810"/>
        <end position="829"/>
    </location>
</feature>
<keyword evidence="3" id="KW-0732">Signal</keyword>
<keyword evidence="5" id="KW-1185">Reference proteome</keyword>
<feature type="transmembrane region" description="Helical" evidence="2">
    <location>
        <begin position="399"/>
        <end position="420"/>
    </location>
</feature>
<keyword evidence="2" id="KW-1133">Transmembrane helix</keyword>
<feature type="transmembrane region" description="Helical" evidence="2">
    <location>
        <begin position="697"/>
        <end position="716"/>
    </location>
</feature>
<proteinExistence type="predicted"/>
<feature type="transmembrane region" description="Helical" evidence="2">
    <location>
        <begin position="1521"/>
        <end position="1542"/>
    </location>
</feature>